<dbReference type="InterPro" id="IPR035985">
    <property type="entry name" value="Ubiquitin-activating_enz"/>
</dbReference>
<dbReference type="SUPFAM" id="SSF69572">
    <property type="entry name" value="Activating enzymes of the ubiquitin-like proteins"/>
    <property type="match status" value="3"/>
</dbReference>
<evidence type="ECO:0000256" key="9">
    <source>
        <dbReference type="SAM" id="SignalP"/>
    </source>
</evidence>
<feature type="compositionally biased region" description="Acidic residues" evidence="8">
    <location>
        <begin position="181"/>
        <end position="193"/>
    </location>
</feature>
<evidence type="ECO:0000256" key="2">
    <source>
        <dbReference type="ARBA" id="ARBA00005673"/>
    </source>
</evidence>
<dbReference type="Gene3D" id="3.40.50.720">
    <property type="entry name" value="NAD(P)-binding Rossmann-like Domain"/>
    <property type="match status" value="1"/>
</dbReference>
<dbReference type="Pfam" id="PF00899">
    <property type="entry name" value="ThiF"/>
    <property type="match status" value="1"/>
</dbReference>
<keyword evidence="9" id="KW-0732">Signal</keyword>
<dbReference type="Gene3D" id="2.40.30.180">
    <property type="entry name" value="Ubiquitin-activating enzyme E1, FCCH domain"/>
    <property type="match status" value="1"/>
</dbReference>
<proteinExistence type="inferred from homology"/>
<protein>
    <recommendedName>
        <fullName evidence="10">Ubiquitin-activating enzyme E1 C-terminal domain-containing protein</fullName>
    </recommendedName>
</protein>
<evidence type="ECO:0000313" key="11">
    <source>
        <dbReference type="EMBL" id="CAE0461512.1"/>
    </source>
</evidence>
<dbReference type="InterPro" id="IPR042449">
    <property type="entry name" value="Ub-E1_IAD_1"/>
</dbReference>
<evidence type="ECO:0000256" key="5">
    <source>
        <dbReference type="ARBA" id="ARBA00022786"/>
    </source>
</evidence>
<evidence type="ECO:0000256" key="8">
    <source>
        <dbReference type="SAM" id="MobiDB-lite"/>
    </source>
</evidence>
<reference evidence="11" key="1">
    <citation type="submission" date="2021-01" db="EMBL/GenBank/DDBJ databases">
        <authorList>
            <person name="Corre E."/>
            <person name="Pelletier E."/>
            <person name="Niang G."/>
            <person name="Scheremetjew M."/>
            <person name="Finn R."/>
            <person name="Kale V."/>
            <person name="Holt S."/>
            <person name="Cochrane G."/>
            <person name="Meng A."/>
            <person name="Brown T."/>
            <person name="Cohen L."/>
        </authorList>
    </citation>
    <scope>NUCLEOTIDE SEQUENCE</scope>
    <source>
        <strain evidence="11">MM31A-1</strain>
    </source>
</reference>
<dbReference type="PROSITE" id="PS00865">
    <property type="entry name" value="UBIQUITIN_ACTIVAT_2"/>
    <property type="match status" value="1"/>
</dbReference>
<evidence type="ECO:0000256" key="3">
    <source>
        <dbReference type="ARBA" id="ARBA00022598"/>
    </source>
</evidence>
<dbReference type="Gene3D" id="1.10.10.2660">
    <property type="entry name" value="Ubiquitin-activating enzyme E1, SCCH domain"/>
    <property type="match status" value="1"/>
</dbReference>
<evidence type="ECO:0000256" key="1">
    <source>
        <dbReference type="ARBA" id="ARBA00004906"/>
    </source>
</evidence>
<dbReference type="GO" id="GO:0005737">
    <property type="term" value="C:cytoplasm"/>
    <property type="evidence" value="ECO:0007669"/>
    <property type="project" value="TreeGrafter"/>
</dbReference>
<feature type="compositionally biased region" description="Acidic residues" evidence="8">
    <location>
        <begin position="1209"/>
        <end position="1221"/>
    </location>
</feature>
<dbReference type="InterPro" id="IPR042302">
    <property type="entry name" value="E1_FCCH_sf"/>
</dbReference>
<dbReference type="GO" id="GO:0006974">
    <property type="term" value="P:DNA damage response"/>
    <property type="evidence" value="ECO:0007669"/>
    <property type="project" value="TreeGrafter"/>
</dbReference>
<keyword evidence="5" id="KW-0833">Ubl conjugation pathway</keyword>
<comment type="similarity">
    <text evidence="2">Belongs to the ubiquitin-activating E1 family.</text>
</comment>
<dbReference type="GO" id="GO:0005634">
    <property type="term" value="C:nucleus"/>
    <property type="evidence" value="ECO:0007669"/>
    <property type="project" value="TreeGrafter"/>
</dbReference>
<feature type="signal peptide" evidence="9">
    <location>
        <begin position="1"/>
        <end position="25"/>
    </location>
</feature>
<evidence type="ECO:0000256" key="7">
    <source>
        <dbReference type="PROSITE-ProRule" id="PRU10132"/>
    </source>
</evidence>
<feature type="region of interest" description="Disordered" evidence="8">
    <location>
        <begin position="75"/>
        <end position="120"/>
    </location>
</feature>
<dbReference type="GO" id="GO:0004839">
    <property type="term" value="F:ubiquitin activating enzyme activity"/>
    <property type="evidence" value="ECO:0007669"/>
    <property type="project" value="TreeGrafter"/>
</dbReference>
<organism evidence="11">
    <name type="scientific">Chaetoceros debilis</name>
    <dbReference type="NCBI Taxonomy" id="122233"/>
    <lineage>
        <taxon>Eukaryota</taxon>
        <taxon>Sar</taxon>
        <taxon>Stramenopiles</taxon>
        <taxon>Ochrophyta</taxon>
        <taxon>Bacillariophyta</taxon>
        <taxon>Coscinodiscophyceae</taxon>
        <taxon>Chaetocerotophycidae</taxon>
        <taxon>Chaetocerotales</taxon>
        <taxon>Chaetocerotaceae</taxon>
        <taxon>Chaetoceros</taxon>
    </lineage>
</organism>
<feature type="compositionally biased region" description="Acidic residues" evidence="8">
    <location>
        <begin position="80"/>
        <end position="119"/>
    </location>
</feature>
<gene>
    <name evidence="11" type="ORF">CDEB00056_LOCUS6353</name>
</gene>
<dbReference type="SMART" id="SM00985">
    <property type="entry name" value="UBA_e1_C"/>
    <property type="match status" value="1"/>
</dbReference>
<sequence>MTIRTLELLACLALLCLFQIIAVSASSRTISGSSSIKTLISYNSLPKSKPHGLIKKTIGKWGTLPSEKKQLLQFRGGEQSDIDDYDSETESDTDSENDYESESEAESDSDSDSDSDGDEERYSRQFYTLGARAHGLVRSSTIIVDGPAQSGLVYEAVKNLALSGVGKIILLTKDKGGEYDISSEDENDEEGDSDRETRRLEDIYYNSKMDDLGSTYRNGAVAECFANHQEDAMDEIDDVEIMVEYVLRLNPSVKIKTMGRNEFLSGISDETEDDDAMDTILGCNSVLLCIDRPLSTQQTLNDACRNLSDSMFYSQKSIPFVSIETAGVYGKAFCDFGDEFHVVDEDGEEPKATLLEDMTISEEEKYDGEVAVLNCIEGERHDVSKGDLIEFQCKNSDSAALKAAECEVVYVKNPTCFTVKFRSKGHSKTVKGEELDALVGAINHDANSFSRIKVPKPLAFLSLRGALASQDSPRKEIFAASDLDKSFDYSRRKAIMSSFASLEEYVRNTDSLPSSSDEDGIEFHRYLDKEGIDNVSQKITSSFAKTAKAKFAPLQAIYGALGAQEALKAATGLYNPIRQFLLYDCDEVLTRVKKSNLESTEESSGMAYIFGKKFVKKFASKKIFVVGSGAIGCEILKNLAAMDVGTMKNKKKMGEVILTDMDTIEKSNLSRQLLFRDGDVGKFKSVAAQEAMKRMNSKVNMNVHTSKVGDDPMGQSVFDDSFWSSGVDIVLNALDNVEARLFIDSQCVANKKALIDAGTLGAKGNVQVVVPKKSESYGSSADPPEPTIPVCTLKNFPYEISHTIQWGRDLFDGLYNRRPSQINEQKESLSTMELSNFARELLAKVGEDVATEMAEELAEDMIFFDPDDDEYASQIKSAALNWALDLATKLYDDAMSNLLKKHPLNSLDDDEKPFWSGARRAPTPLRYREDITSYEQEIINENLTDFIRYAARLRIEAYDSGNRRYEDGLVTTVSTDEAQELLSSSIELKRQSSKAKKPPAINWLKEAKDESSSLKHDLNAVSFEKDDDSNGHVAFVTAASNLRAIAYGITPVDQMETRKVAGKIVPAMITTTAFVSALSCIEFVKLTQKADLNLHRNAFINLALPLFAFTAPLPAEEIDGLDGSSHTIWDIIVVKESKKNNAKGGMTMKQLIRKVVSKSNTSEVKEIAVSNISWGEYMLYANFLHEDDDTLLNTPVQQLLVEAISSGDIEDEDFDSSDGEDSSSPKELNESQLAEIDALKRRSFANLSVLVEDTETGEEAELAPIRLQWWKEQ</sequence>
<dbReference type="InterPro" id="IPR000594">
    <property type="entry name" value="ThiF_NAD_FAD-bd"/>
</dbReference>
<accession>A0A7S3V718</accession>
<dbReference type="InterPro" id="IPR033127">
    <property type="entry name" value="UBQ-activ_enz_E1_Cys_AS"/>
</dbReference>
<dbReference type="InterPro" id="IPR045886">
    <property type="entry name" value="ThiF/MoeB/HesA"/>
</dbReference>
<comment type="pathway">
    <text evidence="1">Protein modification; protein ubiquitination.</text>
</comment>
<keyword evidence="3" id="KW-0436">Ligase</keyword>
<evidence type="ECO:0000256" key="6">
    <source>
        <dbReference type="ARBA" id="ARBA00022840"/>
    </source>
</evidence>
<dbReference type="Gene3D" id="3.50.50.80">
    <property type="entry name" value="Ubiquitin-activating enzyme E1, inactive adenylation domain, subdomain 1"/>
    <property type="match status" value="1"/>
</dbReference>
<dbReference type="PANTHER" id="PTHR10953:SF4">
    <property type="entry name" value="UBIQUITIN-ACTIVATING ENZYME E1 C-TERMINAL DOMAIN-CONTAINING PROTEIN"/>
    <property type="match status" value="1"/>
</dbReference>
<evidence type="ECO:0000256" key="4">
    <source>
        <dbReference type="ARBA" id="ARBA00022741"/>
    </source>
</evidence>
<dbReference type="EMBL" id="HBIO01008329">
    <property type="protein sequence ID" value="CAE0461512.1"/>
    <property type="molecule type" value="Transcribed_RNA"/>
</dbReference>
<dbReference type="GO" id="GO:0005524">
    <property type="term" value="F:ATP binding"/>
    <property type="evidence" value="ECO:0007669"/>
    <property type="project" value="UniProtKB-KW"/>
</dbReference>
<dbReference type="UniPathway" id="UPA00143"/>
<dbReference type="InterPro" id="IPR018965">
    <property type="entry name" value="Ub-activating_enz_E1_C"/>
</dbReference>
<name>A0A7S3V718_9STRA</name>
<dbReference type="PANTHER" id="PTHR10953">
    <property type="entry name" value="UBIQUITIN-ACTIVATING ENZYME E1"/>
    <property type="match status" value="1"/>
</dbReference>
<dbReference type="Pfam" id="PF10585">
    <property type="entry name" value="UBA_E1_SCCH"/>
    <property type="match status" value="1"/>
</dbReference>
<dbReference type="InterPro" id="IPR019572">
    <property type="entry name" value="UBA_E1_SCCH"/>
</dbReference>
<keyword evidence="6" id="KW-0067">ATP-binding</keyword>
<dbReference type="AlphaFoldDB" id="A0A7S3V718"/>
<dbReference type="Gene3D" id="3.40.50.12550">
    <property type="entry name" value="Ubiquitin-activating enzyme E1, inactive adenylation domain, subdomain 2"/>
    <property type="match status" value="1"/>
</dbReference>
<feature type="active site" description="Glycyl thioester intermediate" evidence="7">
    <location>
        <position position="791"/>
    </location>
</feature>
<feature type="region of interest" description="Disordered" evidence="8">
    <location>
        <begin position="178"/>
        <end position="197"/>
    </location>
</feature>
<evidence type="ECO:0000259" key="10">
    <source>
        <dbReference type="SMART" id="SM00985"/>
    </source>
</evidence>
<keyword evidence="4" id="KW-0547">Nucleotide-binding</keyword>
<feature type="chain" id="PRO_5031386756" description="Ubiquitin-activating enzyme E1 C-terminal domain-containing protein" evidence="9">
    <location>
        <begin position="26"/>
        <end position="1273"/>
    </location>
</feature>
<dbReference type="GO" id="GO:0006511">
    <property type="term" value="P:ubiquitin-dependent protein catabolic process"/>
    <property type="evidence" value="ECO:0007669"/>
    <property type="project" value="TreeGrafter"/>
</dbReference>
<feature type="domain" description="Ubiquitin-activating enzyme E1 C-terminal" evidence="10">
    <location>
        <begin position="1095"/>
        <end position="1217"/>
    </location>
</feature>
<dbReference type="InterPro" id="IPR042063">
    <property type="entry name" value="Ubi_acti_E1_SCCH"/>
</dbReference>
<feature type="region of interest" description="Disordered" evidence="8">
    <location>
        <begin position="1209"/>
        <end position="1232"/>
    </location>
</feature>